<keyword evidence="3" id="KW-1185">Reference proteome</keyword>
<sequence>MMMHRASTRTWLRSALHITDQPRRLDLPAFLCPLSGHLRTTASKPSTPSRLLSTVGSAALSAATQRQPPKRRMHIPADQATTVTPPVEAASTDYTYINALPKQCTGCGALSQTVLPNQPGYYSLDRKAVRKHIGVEVAPVQEPTSSAEDTIIQDVINKADQSELERQGVDFSELSSAIMQSDPPRTSKPAKPPLCDRCHSLLHNRAGTPIMHPTIESIHDTLLDSPYKYNHIYHVLDAADFPMSLMPKIHDLLELMPLRTRNRRSNPGRYQHGQKMEMSFVITRADLLAPTKQQADRLLPYLREILRDALGRGGRDIRLGNISLVSAVRGWWTKEIKDDIWKRGGAAWLVGKANVGKSQLFESVFPKGRMEWEPTKHQIAVDLYPTGKKETLIKPSKKAGEREDPAIEQLKQQLEELESQDVDTDSMLTPAPEEVQFPEMPLVSDLPGTTASPIRVPYGNGRGEVIDLPGLERSTLGQHVREEFRSSLVMRSRVVPEQIVLKPGQSLILGGGLIRITPQEPAPIMLAYSFTPIQPHLTATEKAIGLQAQTSEVKVDNIAVEGTGDKVKLAKTVELRWDVTKEKTGPLTRKHAVGLSVDRLPYRVVGADILIDGVGWVEVTAQVRTRDLYQQAIPPKDELQSESQPEPEAELELEPEPQPQLSALERLENLNKPAPKPKKQSRPLPQATSEPVWPVVEVFSPEGKYVAVRRPMNGWELNKPKRNPASEKARPRKSMKGAKKLDKQRRRQREAAFS</sequence>
<dbReference type="Proteomes" id="UP000070501">
    <property type="component" value="Unassembled WGS sequence"/>
</dbReference>
<feature type="compositionally biased region" description="Acidic residues" evidence="1">
    <location>
        <begin position="645"/>
        <end position="655"/>
    </location>
</feature>
<dbReference type="SUPFAM" id="SSF52540">
    <property type="entry name" value="P-loop containing nucleoside triphosphate hydrolases"/>
    <property type="match status" value="1"/>
</dbReference>
<dbReference type="PANTHER" id="PTHR46434">
    <property type="entry name" value="GENETIC INTERACTOR OF PROHIBITINS 3, MITOCHONDRIAL"/>
    <property type="match status" value="1"/>
</dbReference>
<evidence type="ECO:0000313" key="3">
    <source>
        <dbReference type="Proteomes" id="UP000070501"/>
    </source>
</evidence>
<dbReference type="InParanoid" id="A0A136JIC9"/>
<evidence type="ECO:0008006" key="4">
    <source>
        <dbReference type="Google" id="ProtNLM"/>
    </source>
</evidence>
<feature type="region of interest" description="Disordered" evidence="1">
    <location>
        <begin position="632"/>
        <end position="656"/>
    </location>
</feature>
<reference evidence="3" key="1">
    <citation type="submission" date="2016-02" db="EMBL/GenBank/DDBJ databases">
        <title>Draft genome sequence of Microdochium bolleyi, a fungal endophyte of beachgrass.</title>
        <authorList>
            <consortium name="DOE Joint Genome Institute"/>
            <person name="David A.S."/>
            <person name="May G."/>
            <person name="Haridas S."/>
            <person name="Lim J."/>
            <person name="Wang M."/>
            <person name="Labutti K."/>
            <person name="Lipzen A."/>
            <person name="Barry K."/>
            <person name="Grigoriev I.V."/>
        </authorList>
    </citation>
    <scope>NUCLEOTIDE SEQUENCE [LARGE SCALE GENOMIC DNA]</scope>
    <source>
        <strain evidence="3">J235TASD1</strain>
    </source>
</reference>
<dbReference type="EMBL" id="KQ964245">
    <property type="protein sequence ID" value="KXJ96904.1"/>
    <property type="molecule type" value="Genomic_DNA"/>
</dbReference>
<dbReference type="PANTHER" id="PTHR46434:SF1">
    <property type="entry name" value="GENETIC INTERACTOR OF PROHIBITINS 3, MITOCHONDRIAL"/>
    <property type="match status" value="1"/>
</dbReference>
<dbReference type="OrthoDB" id="1696305at2759"/>
<evidence type="ECO:0000313" key="2">
    <source>
        <dbReference type="EMBL" id="KXJ96904.1"/>
    </source>
</evidence>
<dbReference type="STRING" id="196109.A0A136JIC9"/>
<dbReference type="InterPro" id="IPR050896">
    <property type="entry name" value="Mito_lipid_metab_GTPase"/>
</dbReference>
<dbReference type="AlphaFoldDB" id="A0A136JIC9"/>
<feature type="region of interest" description="Disordered" evidence="1">
    <location>
        <begin position="671"/>
        <end position="693"/>
    </location>
</feature>
<evidence type="ECO:0000256" key="1">
    <source>
        <dbReference type="SAM" id="MobiDB-lite"/>
    </source>
</evidence>
<feature type="region of interest" description="Disordered" evidence="1">
    <location>
        <begin position="709"/>
        <end position="754"/>
    </location>
</feature>
<dbReference type="InterPro" id="IPR027417">
    <property type="entry name" value="P-loop_NTPase"/>
</dbReference>
<feature type="compositionally biased region" description="Basic residues" evidence="1">
    <location>
        <begin position="730"/>
        <end position="748"/>
    </location>
</feature>
<accession>A0A136JIC9</accession>
<proteinExistence type="predicted"/>
<gene>
    <name evidence="2" type="ORF">Micbo1qcDRAFT_3987</name>
</gene>
<name>A0A136JIC9_9PEZI</name>
<dbReference type="Gene3D" id="3.40.50.300">
    <property type="entry name" value="P-loop containing nucleotide triphosphate hydrolases"/>
    <property type="match status" value="1"/>
</dbReference>
<organism evidence="2 3">
    <name type="scientific">Microdochium bolleyi</name>
    <dbReference type="NCBI Taxonomy" id="196109"/>
    <lineage>
        <taxon>Eukaryota</taxon>
        <taxon>Fungi</taxon>
        <taxon>Dikarya</taxon>
        <taxon>Ascomycota</taxon>
        <taxon>Pezizomycotina</taxon>
        <taxon>Sordariomycetes</taxon>
        <taxon>Xylariomycetidae</taxon>
        <taxon>Xylariales</taxon>
        <taxon>Microdochiaceae</taxon>
        <taxon>Microdochium</taxon>
    </lineage>
</organism>
<dbReference type="GO" id="GO:0005739">
    <property type="term" value="C:mitochondrion"/>
    <property type="evidence" value="ECO:0007669"/>
    <property type="project" value="TreeGrafter"/>
</dbReference>
<protein>
    <recommendedName>
        <fullName evidence="4">G domain-containing protein</fullName>
    </recommendedName>
</protein>